<dbReference type="InterPro" id="IPR027417">
    <property type="entry name" value="P-loop_NTPase"/>
</dbReference>
<dbReference type="InterPro" id="IPR035413">
    <property type="entry name" value="Terminase_L_C"/>
</dbReference>
<sequence>MAKQVTVNIQKEINPHFKPVWTTDKPYNILRGGRNSFKSSVIALKLVFMMLLYITMGKKANVVVIRKVASTIRDSVFLKIQWALEKFGILGEFKSTVAPFKLVHKATGSTFYFYGSDDFQKLKSNDIGDLIAVWYEEAAEFGSNEEFDQTNTTFMRQKHDDADMVRFFWSYNPPRNPYSWINEWSNSMTGEKGWLVHDSSYKNDELGFVTAQMLQDIERIKNNDYDYYRYLYLGEPVGLGTNVYNMSLFKSMSELPSDDRVIYLFYSMDTGHSVSATSCGCYGLTAKGKVIRLNGYYYSPAGQANKKAPSDLSKDIYEFIKATATQAPYKGARIKKRTIDSAEGALRNQYYKDHGQHWKPVNKLKKVDMVDYVHDLLAQGRFYYLENPLPTGLKHCDSNDIFIEEHKKYMWIEGTQNSDNPQVVKEDDHTVDEFQYMCVSNARDLRLKV</sequence>
<dbReference type="Proteomes" id="UP000641206">
    <property type="component" value="Unassembled WGS sequence"/>
</dbReference>
<evidence type="ECO:0000313" key="5">
    <source>
        <dbReference type="Proteomes" id="UP000641206"/>
    </source>
</evidence>
<organism evidence="4 5">
    <name type="scientific">Oceanobacillus neutriphilus</name>
    <dbReference type="NCBI Taxonomy" id="531815"/>
    <lineage>
        <taxon>Bacteria</taxon>
        <taxon>Bacillati</taxon>
        <taxon>Bacillota</taxon>
        <taxon>Bacilli</taxon>
        <taxon>Bacillales</taxon>
        <taxon>Bacillaceae</taxon>
        <taxon>Oceanobacillus</taxon>
    </lineage>
</organism>
<reference evidence="5" key="1">
    <citation type="journal article" date="2019" name="Int. J. Syst. Evol. Microbiol.">
        <title>The Global Catalogue of Microorganisms (GCM) 10K type strain sequencing project: providing services to taxonomists for standard genome sequencing and annotation.</title>
        <authorList>
            <consortium name="The Broad Institute Genomics Platform"/>
            <consortium name="The Broad Institute Genome Sequencing Center for Infectious Disease"/>
            <person name="Wu L."/>
            <person name="Ma J."/>
        </authorList>
    </citation>
    <scope>NUCLEOTIDE SEQUENCE [LARGE SCALE GENOMIC DNA]</scope>
    <source>
        <strain evidence="5">CGMCC 1.7693</strain>
    </source>
</reference>
<keyword evidence="1" id="KW-0812">Transmembrane</keyword>
<dbReference type="InterPro" id="IPR006437">
    <property type="entry name" value="Phage_terminase_lsu"/>
</dbReference>
<dbReference type="Gene3D" id="3.30.420.280">
    <property type="match status" value="1"/>
</dbReference>
<comment type="caution">
    <text evidence="4">The sequence shown here is derived from an EMBL/GenBank/DDBJ whole genome shotgun (WGS) entry which is preliminary data.</text>
</comment>
<dbReference type="PANTHER" id="PTHR39184">
    <property type="match status" value="1"/>
</dbReference>
<dbReference type="Pfam" id="PF17288">
    <property type="entry name" value="Terminase_3C"/>
    <property type="match status" value="1"/>
</dbReference>
<proteinExistence type="predicted"/>
<gene>
    <name evidence="4" type="ORF">GCM10011346_47530</name>
</gene>
<evidence type="ECO:0000259" key="2">
    <source>
        <dbReference type="Pfam" id="PF04466"/>
    </source>
</evidence>
<evidence type="ECO:0000256" key="1">
    <source>
        <dbReference type="SAM" id="Phobius"/>
    </source>
</evidence>
<keyword evidence="1" id="KW-1133">Transmembrane helix</keyword>
<evidence type="ECO:0000313" key="4">
    <source>
        <dbReference type="EMBL" id="GGP16261.1"/>
    </source>
</evidence>
<feature type="domain" description="Phage terminase large subunit C-terminal" evidence="3">
    <location>
        <begin position="269"/>
        <end position="436"/>
    </location>
</feature>
<feature type="domain" description="Phage terminase large subunit N-terminal" evidence="2">
    <location>
        <begin position="26"/>
        <end position="235"/>
    </location>
</feature>
<accession>A0ABQ2P252</accession>
<keyword evidence="1" id="KW-0472">Membrane</keyword>
<name>A0ABQ2P252_9BACI</name>
<dbReference type="NCBIfam" id="TIGR01547">
    <property type="entry name" value="phage_term_2"/>
    <property type="match status" value="1"/>
</dbReference>
<dbReference type="Pfam" id="PF04466">
    <property type="entry name" value="Terminase_3"/>
    <property type="match status" value="1"/>
</dbReference>
<evidence type="ECO:0000259" key="3">
    <source>
        <dbReference type="Pfam" id="PF17288"/>
    </source>
</evidence>
<dbReference type="PANTHER" id="PTHR39184:SF1">
    <property type="entry name" value="PBSX PHAGE TERMINASE LARGE SUBUNIT"/>
    <property type="match status" value="1"/>
</dbReference>
<protein>
    <submittedName>
        <fullName evidence="4">Terminase</fullName>
    </submittedName>
</protein>
<dbReference type="Gene3D" id="3.40.50.300">
    <property type="entry name" value="P-loop containing nucleotide triphosphate hydrolases"/>
    <property type="match status" value="1"/>
</dbReference>
<dbReference type="EMBL" id="BMLW01000018">
    <property type="protein sequence ID" value="GGP16261.1"/>
    <property type="molecule type" value="Genomic_DNA"/>
</dbReference>
<dbReference type="RefSeq" id="WP_188737833.1">
    <property type="nucleotide sequence ID" value="NZ_BMLW01000018.1"/>
</dbReference>
<keyword evidence="5" id="KW-1185">Reference proteome</keyword>
<dbReference type="InterPro" id="IPR035412">
    <property type="entry name" value="Terminase_L_N"/>
</dbReference>
<feature type="transmembrane region" description="Helical" evidence="1">
    <location>
        <begin position="37"/>
        <end position="56"/>
    </location>
</feature>
<dbReference type="InterPro" id="IPR052380">
    <property type="entry name" value="Viral_DNA_packaging_terminase"/>
</dbReference>